<dbReference type="Pfam" id="PF06011">
    <property type="entry name" value="TRP"/>
    <property type="match status" value="1"/>
</dbReference>
<evidence type="ECO:0000313" key="7">
    <source>
        <dbReference type="Proteomes" id="UP000266239"/>
    </source>
</evidence>
<keyword evidence="2" id="KW-0812">Transmembrane</keyword>
<protein>
    <recommendedName>
        <fullName evidence="3">TRP C-terminal domain-containing protein</fullName>
    </recommendedName>
</protein>
<evidence type="ECO:0000256" key="1">
    <source>
        <dbReference type="SAM" id="MobiDB-lite"/>
    </source>
</evidence>
<evidence type="ECO:0000259" key="3">
    <source>
        <dbReference type="Pfam" id="PF06011"/>
    </source>
</evidence>
<evidence type="ECO:0000256" key="2">
    <source>
        <dbReference type="SAM" id="Phobius"/>
    </source>
</evidence>
<feature type="transmembrane region" description="Helical" evidence="2">
    <location>
        <begin position="461"/>
        <end position="481"/>
    </location>
</feature>
<keyword evidence="2" id="KW-0472">Membrane</keyword>
<feature type="region of interest" description="Disordered" evidence="1">
    <location>
        <begin position="97"/>
        <end position="155"/>
    </location>
</feature>
<feature type="transmembrane region" description="Helical" evidence="2">
    <location>
        <begin position="292"/>
        <end position="318"/>
    </location>
</feature>
<feature type="non-terminal residue" evidence="5">
    <location>
        <position position="1"/>
    </location>
</feature>
<feature type="compositionally biased region" description="Basic residues" evidence="1">
    <location>
        <begin position="339"/>
        <end position="349"/>
    </location>
</feature>
<feature type="domain" description="TRP C-terminal" evidence="3">
    <location>
        <begin position="266"/>
        <end position="567"/>
    </location>
</feature>
<feature type="region of interest" description="Disordered" evidence="1">
    <location>
        <begin position="337"/>
        <end position="361"/>
    </location>
</feature>
<dbReference type="EMBL" id="QUTA01006726">
    <property type="protein sequence ID" value="RHY09822.1"/>
    <property type="molecule type" value="Genomic_DNA"/>
</dbReference>
<feature type="compositionally biased region" description="Polar residues" evidence="1">
    <location>
        <begin position="125"/>
        <end position="150"/>
    </location>
</feature>
<feature type="transmembrane region" description="Helical" evidence="2">
    <location>
        <begin position="546"/>
        <end position="567"/>
    </location>
</feature>
<comment type="caution">
    <text evidence="5">The sequence shown here is derived from an EMBL/GenBank/DDBJ whole genome shotgun (WGS) entry which is preliminary data.</text>
</comment>
<dbReference type="AlphaFoldDB" id="A0A397E2C0"/>
<proteinExistence type="predicted"/>
<sequence>TSGIPNITTTTPSPSPPTTTKLPPPVPSLTTLPPDTTRPTLPVTTSLPFVTARPKETISPLVDELINANSTSTSSISATPRATTVADSLLDLAPPSTATITSKGIPTTSTDAGDYSEPAAAPRPLSTQRNKTTSGRVGTPADQGTASQPVSVAGAETPNTQTNRYIFSAVVGVTLVFLVFFHAIAIDPSYVPLDATLLGAFTAPNSWELPTFVLFMQGVGLGSFANVNAPHAVLVAFTDSLAWLQFQVRHEAASGGTRRLEAVATDDGDAAVYDTFGIQQFALRSSIREKDLFLHAWTFFLIGLAVLMACAIACTAVARVLHDREVNGTTWFHRSLSNHNRRHHRRQRTHMSSSLTSSQPPHVTANHMARYVLAFTVLWGIVSILPLSMMSAYECMQDVHSTSGFGSFTGLVSLAALIAVVSAVVGTAIAVTSMSEVDLTKFNTKAMFGVLYVNLHYDHRLFGAVSLVVQLASGAVVALAPTASTQPLWLVGVHAIYMGLLVVVRPFVTSLQLMATVLLELCLLAVFAMVAVMASPATSLQTKRTVAFGVVGVVCCVILICFVRNLVKLWVYIAGKVPFDADDDDQGDHDVTSRRRKRRTTRQLQLVVRSGCDLGPDTGGLPASPINTIQLVKASNNPLAIV</sequence>
<feature type="transmembrane region" description="Helical" evidence="2">
    <location>
        <begin position="165"/>
        <end position="186"/>
    </location>
</feature>
<dbReference type="EMBL" id="QUTD01003507">
    <property type="protein sequence ID" value="RHY72563.1"/>
    <property type="molecule type" value="Genomic_DNA"/>
</dbReference>
<feature type="compositionally biased region" description="Pro residues" evidence="1">
    <location>
        <begin position="13"/>
        <end position="27"/>
    </location>
</feature>
<organism evidence="5 8">
    <name type="scientific">Aphanomyces astaci</name>
    <name type="common">Crayfish plague agent</name>
    <dbReference type="NCBI Taxonomy" id="112090"/>
    <lineage>
        <taxon>Eukaryota</taxon>
        <taxon>Sar</taxon>
        <taxon>Stramenopiles</taxon>
        <taxon>Oomycota</taxon>
        <taxon>Saprolegniomycetes</taxon>
        <taxon>Saprolegniales</taxon>
        <taxon>Verrucalvaceae</taxon>
        <taxon>Aphanomyces</taxon>
    </lineage>
</organism>
<dbReference type="PANTHER" id="PTHR31145:SF6">
    <property type="entry name" value="INTEGRAL MEMBRANE PROTEIN (AFU_ORTHOLOGUE AFUA_7G01610)"/>
    <property type="match status" value="1"/>
</dbReference>
<name>A0A397E2C0_APHAT</name>
<evidence type="ECO:0000313" key="6">
    <source>
        <dbReference type="EMBL" id="RHZ39180.1"/>
    </source>
</evidence>
<evidence type="ECO:0000313" key="5">
    <source>
        <dbReference type="EMBL" id="RHY72563.1"/>
    </source>
</evidence>
<feature type="compositionally biased region" description="Low complexity" evidence="1">
    <location>
        <begin position="28"/>
        <end position="43"/>
    </location>
</feature>
<dbReference type="EMBL" id="QUTF01007930">
    <property type="protein sequence ID" value="RHZ39180.1"/>
    <property type="molecule type" value="Genomic_DNA"/>
</dbReference>
<feature type="compositionally biased region" description="Polar residues" evidence="1">
    <location>
        <begin position="97"/>
        <end position="111"/>
    </location>
</feature>
<accession>A0A397E2C0</accession>
<gene>
    <name evidence="4" type="ORF">DYB25_011929</name>
    <name evidence="6" type="ORF">DYB26_011702</name>
    <name evidence="5" type="ORF">DYB30_009870</name>
</gene>
<feature type="transmembrane region" description="Helical" evidence="2">
    <location>
        <begin position="371"/>
        <end position="393"/>
    </location>
</feature>
<dbReference type="InterPro" id="IPR010308">
    <property type="entry name" value="TRP_C"/>
</dbReference>
<evidence type="ECO:0000313" key="9">
    <source>
        <dbReference type="Proteomes" id="UP000286510"/>
    </source>
</evidence>
<feature type="transmembrane region" description="Helical" evidence="2">
    <location>
        <begin position="405"/>
        <end position="431"/>
    </location>
</feature>
<dbReference type="PANTHER" id="PTHR31145">
    <property type="entry name" value="INTEGRAL MEMBRANE PROTEIN (AFU_ORTHOLOGUE AFUA_7G01610)"/>
    <property type="match status" value="1"/>
</dbReference>
<dbReference type="VEuPathDB" id="FungiDB:H257_09677"/>
<evidence type="ECO:0000313" key="4">
    <source>
        <dbReference type="EMBL" id="RHY09822.1"/>
    </source>
</evidence>
<dbReference type="Proteomes" id="UP000266239">
    <property type="component" value="Unassembled WGS sequence"/>
</dbReference>
<feature type="transmembrane region" description="Helical" evidence="2">
    <location>
        <begin position="514"/>
        <end position="534"/>
    </location>
</feature>
<dbReference type="Proteomes" id="UP000266643">
    <property type="component" value="Unassembled WGS sequence"/>
</dbReference>
<dbReference type="GO" id="GO:0055085">
    <property type="term" value="P:transmembrane transport"/>
    <property type="evidence" value="ECO:0007669"/>
    <property type="project" value="TreeGrafter"/>
</dbReference>
<reference evidence="7 8" key="1">
    <citation type="submission" date="2018-08" db="EMBL/GenBank/DDBJ databases">
        <title>Aphanomyces genome sequencing and annotation.</title>
        <authorList>
            <person name="Minardi D."/>
            <person name="Oidtmann B."/>
            <person name="Van Der Giezen M."/>
            <person name="Studholme D.J."/>
        </authorList>
    </citation>
    <scope>NUCLEOTIDE SEQUENCE [LARGE SCALE GENOMIC DNA]</scope>
    <source>
        <strain evidence="5 8">D2</strain>
        <strain evidence="6 9">FDL457</strain>
        <strain evidence="4 7">Yx</strain>
    </source>
</reference>
<feature type="transmembrane region" description="Helical" evidence="2">
    <location>
        <begin position="488"/>
        <end position="508"/>
    </location>
</feature>
<dbReference type="GO" id="GO:0016020">
    <property type="term" value="C:membrane"/>
    <property type="evidence" value="ECO:0007669"/>
    <property type="project" value="TreeGrafter"/>
</dbReference>
<dbReference type="InterPro" id="IPR040241">
    <property type="entry name" value="TRP_Flc/Pkd2-like"/>
</dbReference>
<keyword evidence="2" id="KW-1133">Transmembrane helix</keyword>
<feature type="region of interest" description="Disordered" evidence="1">
    <location>
        <begin position="1"/>
        <end position="43"/>
    </location>
</feature>
<dbReference type="Proteomes" id="UP000286510">
    <property type="component" value="Unassembled WGS sequence"/>
</dbReference>
<evidence type="ECO:0000313" key="8">
    <source>
        <dbReference type="Proteomes" id="UP000266643"/>
    </source>
</evidence>